<organism evidence="2 3">
    <name type="scientific">Halalkalibacter nanhaiisediminis</name>
    <dbReference type="NCBI Taxonomy" id="688079"/>
    <lineage>
        <taxon>Bacteria</taxon>
        <taxon>Bacillati</taxon>
        <taxon>Bacillota</taxon>
        <taxon>Bacilli</taxon>
        <taxon>Bacillales</taxon>
        <taxon>Bacillaceae</taxon>
        <taxon>Halalkalibacter</taxon>
    </lineage>
</organism>
<keyword evidence="3" id="KW-1185">Reference proteome</keyword>
<dbReference type="Proteomes" id="UP000315711">
    <property type="component" value="Unassembled WGS sequence"/>
</dbReference>
<gene>
    <name evidence="2" type="ORF">IQ10_00313</name>
</gene>
<dbReference type="Pfam" id="PF09983">
    <property type="entry name" value="JetD_C"/>
    <property type="match status" value="1"/>
</dbReference>
<evidence type="ECO:0000259" key="1">
    <source>
        <dbReference type="Pfam" id="PF09983"/>
    </source>
</evidence>
<accession>A0A562QUG7</accession>
<feature type="domain" description="Wadjet protein JetD C-terminal" evidence="1">
    <location>
        <begin position="186"/>
        <end position="284"/>
    </location>
</feature>
<dbReference type="OrthoDB" id="9809365at2"/>
<dbReference type="RefSeq" id="WP_158639958.1">
    <property type="nucleotide sequence ID" value="NZ_VLKZ01000001.1"/>
</dbReference>
<dbReference type="InterPro" id="IPR024534">
    <property type="entry name" value="JetD_C"/>
</dbReference>
<sequence length="347" mass="41219">MKEQILDVLQSKKTKRFSTVDLEKEMKKLLGENRGIFFYRNFGQAILELESEGTIKRIMNSKKYPSNSDLFNKYQRIEKQEEVDEKLVTTLFTEFHPSIKTSIYLKNPKKLKNDLPYIKEISTFLNQKNKSTDWISINERSYDLFGDEKFLASNEGKKLLKDIAVTSEDLLSFETYEPFFYYQKPNMQIENILIIENKDTFFSMKRLMLEGITTWGNKNISFLIYGEGGKITKSIDYIEELDINHNVRIYYYGDLDPEGISIYYRTKAKTTRDIQPFTLFYEALWERRNQLRKWENHRCSEEAYNDFFSYFPSTWSEKIRLFFDNKGCVPQEGVHLKMLRGLSDGTL</sequence>
<proteinExistence type="predicted"/>
<evidence type="ECO:0000313" key="2">
    <source>
        <dbReference type="EMBL" id="TWI59890.1"/>
    </source>
</evidence>
<comment type="caution">
    <text evidence="2">The sequence shown here is derived from an EMBL/GenBank/DDBJ whole genome shotgun (WGS) entry which is preliminary data.</text>
</comment>
<dbReference type="InterPro" id="IPR036078">
    <property type="entry name" value="Spo11/TopoVI_A_sf"/>
</dbReference>
<protein>
    <submittedName>
        <fullName evidence="2">Uncharacterized protein DUF2220</fullName>
    </submittedName>
</protein>
<evidence type="ECO:0000313" key="3">
    <source>
        <dbReference type="Proteomes" id="UP000315711"/>
    </source>
</evidence>
<name>A0A562QUG7_9BACI</name>
<dbReference type="GO" id="GO:0005694">
    <property type="term" value="C:chromosome"/>
    <property type="evidence" value="ECO:0007669"/>
    <property type="project" value="InterPro"/>
</dbReference>
<dbReference type="SUPFAM" id="SSF56726">
    <property type="entry name" value="DNA topoisomerase IV, alpha subunit"/>
    <property type="match status" value="1"/>
</dbReference>
<dbReference type="EMBL" id="VLKZ01000001">
    <property type="protein sequence ID" value="TWI59890.1"/>
    <property type="molecule type" value="Genomic_DNA"/>
</dbReference>
<reference evidence="2 3" key="1">
    <citation type="journal article" date="2015" name="Stand. Genomic Sci.">
        <title>Genomic Encyclopedia of Bacterial and Archaeal Type Strains, Phase III: the genomes of soil and plant-associated and newly described type strains.</title>
        <authorList>
            <person name="Whitman W.B."/>
            <person name="Woyke T."/>
            <person name="Klenk H.P."/>
            <person name="Zhou Y."/>
            <person name="Lilburn T.G."/>
            <person name="Beck B.J."/>
            <person name="De Vos P."/>
            <person name="Vandamme P."/>
            <person name="Eisen J.A."/>
            <person name="Garrity G."/>
            <person name="Hugenholtz P."/>
            <person name="Kyrpides N.C."/>
        </authorList>
    </citation>
    <scope>NUCLEOTIDE SEQUENCE [LARGE SCALE GENOMIC DNA]</scope>
    <source>
        <strain evidence="2 3">CGMCC 1.10116</strain>
    </source>
</reference>
<dbReference type="GO" id="GO:0003677">
    <property type="term" value="F:DNA binding"/>
    <property type="evidence" value="ECO:0007669"/>
    <property type="project" value="InterPro"/>
</dbReference>
<dbReference type="AlphaFoldDB" id="A0A562QUG7"/>